<dbReference type="Gene3D" id="1.20.1080.10">
    <property type="entry name" value="Glycerol uptake facilitator protein"/>
    <property type="match status" value="1"/>
</dbReference>
<dbReference type="InterPro" id="IPR000425">
    <property type="entry name" value="MIP"/>
</dbReference>
<feature type="transmembrane region" description="Helical" evidence="8">
    <location>
        <begin position="44"/>
        <end position="64"/>
    </location>
</feature>
<gene>
    <name evidence="9" type="ORF">THRCLA_09718</name>
</gene>
<evidence type="ECO:0000256" key="6">
    <source>
        <dbReference type="ARBA" id="ARBA00023136"/>
    </source>
</evidence>
<dbReference type="GO" id="GO:0015254">
    <property type="term" value="F:glycerol channel activity"/>
    <property type="evidence" value="ECO:0007669"/>
    <property type="project" value="TreeGrafter"/>
</dbReference>
<keyword evidence="6 8" id="KW-0472">Membrane</keyword>
<feature type="transmembrane region" description="Helical" evidence="8">
    <location>
        <begin position="255"/>
        <end position="275"/>
    </location>
</feature>
<dbReference type="InterPro" id="IPR022357">
    <property type="entry name" value="MIP_CS"/>
</dbReference>
<dbReference type="SUPFAM" id="SSF81338">
    <property type="entry name" value="Aquaporin-like"/>
    <property type="match status" value="1"/>
</dbReference>
<feature type="transmembrane region" description="Helical" evidence="8">
    <location>
        <begin position="121"/>
        <end position="141"/>
    </location>
</feature>
<evidence type="ECO:0000256" key="3">
    <source>
        <dbReference type="ARBA" id="ARBA00022448"/>
    </source>
</evidence>
<evidence type="ECO:0000256" key="1">
    <source>
        <dbReference type="ARBA" id="ARBA00004141"/>
    </source>
</evidence>
<name>A0A1V9YV98_9STRA</name>
<dbReference type="GO" id="GO:0005886">
    <property type="term" value="C:plasma membrane"/>
    <property type="evidence" value="ECO:0007669"/>
    <property type="project" value="TreeGrafter"/>
</dbReference>
<dbReference type="PANTHER" id="PTHR43829">
    <property type="entry name" value="AQUAPORIN OR AQUAGLYCEROPORIN RELATED"/>
    <property type="match status" value="1"/>
</dbReference>
<dbReference type="PROSITE" id="PS00221">
    <property type="entry name" value="MIP"/>
    <property type="match status" value="1"/>
</dbReference>
<reference evidence="9 10" key="1">
    <citation type="journal article" date="2014" name="Genome Biol. Evol.">
        <title>The secreted proteins of Achlya hypogyna and Thraustotheca clavata identify the ancestral oomycete secretome and reveal gene acquisitions by horizontal gene transfer.</title>
        <authorList>
            <person name="Misner I."/>
            <person name="Blouin N."/>
            <person name="Leonard G."/>
            <person name="Richards T.A."/>
            <person name="Lane C.E."/>
        </authorList>
    </citation>
    <scope>NUCLEOTIDE SEQUENCE [LARGE SCALE GENOMIC DNA]</scope>
    <source>
        <strain evidence="9 10">ATCC 34112</strain>
    </source>
</reference>
<keyword evidence="10" id="KW-1185">Reference proteome</keyword>
<dbReference type="STRING" id="74557.A0A1V9YV98"/>
<evidence type="ECO:0000313" key="10">
    <source>
        <dbReference type="Proteomes" id="UP000243217"/>
    </source>
</evidence>
<evidence type="ECO:0000256" key="8">
    <source>
        <dbReference type="SAM" id="Phobius"/>
    </source>
</evidence>
<evidence type="ECO:0000256" key="7">
    <source>
        <dbReference type="RuleBase" id="RU000477"/>
    </source>
</evidence>
<comment type="caution">
    <text evidence="9">The sequence shown here is derived from an EMBL/GenBank/DDBJ whole genome shotgun (WGS) entry which is preliminary data.</text>
</comment>
<dbReference type="AlphaFoldDB" id="A0A1V9YV98"/>
<evidence type="ECO:0000256" key="2">
    <source>
        <dbReference type="ARBA" id="ARBA00006175"/>
    </source>
</evidence>
<dbReference type="InterPro" id="IPR023271">
    <property type="entry name" value="Aquaporin-like"/>
</dbReference>
<sequence>MPEDENQPLTKQIDTSKYQTINDLESNTFNAWYVKYYQLRHECLAEFLGTFVLMAFINGVIAAVKLGDGNFGGWTQICIGCGLGVTFGVHASGGISGGHINPAVSFALAVYGLLPWRKLPFYIFSQVIGAFFGALFVYVIYLPALDAHDPERTWNKTGGIFACYPQSYEYPFSAFTTEMLGTAIFLLTIMSVEDPRNMPTSPVLKPLTIGASITAIGFSFGLPTGFALNPARDFGPRLFTYFAGWGPEVFTGANYYFWIPIVAPMVGGVLGTGCYKMVISRYYTKVDGEKI</sequence>
<evidence type="ECO:0000256" key="5">
    <source>
        <dbReference type="ARBA" id="ARBA00022989"/>
    </source>
</evidence>
<organism evidence="9 10">
    <name type="scientific">Thraustotheca clavata</name>
    <dbReference type="NCBI Taxonomy" id="74557"/>
    <lineage>
        <taxon>Eukaryota</taxon>
        <taxon>Sar</taxon>
        <taxon>Stramenopiles</taxon>
        <taxon>Oomycota</taxon>
        <taxon>Saprolegniomycetes</taxon>
        <taxon>Saprolegniales</taxon>
        <taxon>Achlyaceae</taxon>
        <taxon>Thraustotheca</taxon>
    </lineage>
</organism>
<feature type="transmembrane region" description="Helical" evidence="8">
    <location>
        <begin position="172"/>
        <end position="192"/>
    </location>
</feature>
<keyword evidence="4 7" id="KW-0812">Transmembrane</keyword>
<dbReference type="CDD" id="cd00333">
    <property type="entry name" value="MIP"/>
    <property type="match status" value="1"/>
</dbReference>
<comment type="similarity">
    <text evidence="2 7">Belongs to the MIP/aquaporin (TC 1.A.8) family.</text>
</comment>
<dbReference type="NCBIfam" id="TIGR00861">
    <property type="entry name" value="MIP"/>
    <property type="match status" value="1"/>
</dbReference>
<proteinExistence type="inferred from homology"/>
<evidence type="ECO:0000256" key="4">
    <source>
        <dbReference type="ARBA" id="ARBA00022692"/>
    </source>
</evidence>
<protein>
    <submittedName>
        <fullName evidence="9">Aquaporin</fullName>
    </submittedName>
</protein>
<feature type="transmembrane region" description="Helical" evidence="8">
    <location>
        <begin position="95"/>
        <end position="114"/>
    </location>
</feature>
<dbReference type="PANTHER" id="PTHR43829:SF9">
    <property type="entry name" value="AQUAPORIN-9"/>
    <property type="match status" value="1"/>
</dbReference>
<dbReference type="OrthoDB" id="3222at2759"/>
<dbReference type="InterPro" id="IPR050363">
    <property type="entry name" value="MIP/Aquaporin"/>
</dbReference>
<dbReference type="Pfam" id="PF00230">
    <property type="entry name" value="MIP"/>
    <property type="match status" value="1"/>
</dbReference>
<dbReference type="GO" id="GO:0015250">
    <property type="term" value="F:water channel activity"/>
    <property type="evidence" value="ECO:0007669"/>
    <property type="project" value="TreeGrafter"/>
</dbReference>
<keyword evidence="3 7" id="KW-0813">Transport</keyword>
<accession>A0A1V9YV98</accession>
<dbReference type="PRINTS" id="PR00783">
    <property type="entry name" value="MINTRINSICP"/>
</dbReference>
<comment type="subcellular location">
    <subcellularLocation>
        <location evidence="1">Membrane</location>
        <topology evidence="1">Multi-pass membrane protein</topology>
    </subcellularLocation>
</comment>
<feature type="transmembrane region" description="Helical" evidence="8">
    <location>
        <begin position="204"/>
        <end position="228"/>
    </location>
</feature>
<evidence type="ECO:0000313" key="9">
    <source>
        <dbReference type="EMBL" id="OQR89503.1"/>
    </source>
</evidence>
<keyword evidence="5 8" id="KW-1133">Transmembrane helix</keyword>
<dbReference type="EMBL" id="JNBS01002729">
    <property type="protein sequence ID" value="OQR89503.1"/>
    <property type="molecule type" value="Genomic_DNA"/>
</dbReference>
<dbReference type="Proteomes" id="UP000243217">
    <property type="component" value="Unassembled WGS sequence"/>
</dbReference>